<protein>
    <submittedName>
        <fullName evidence="4">Fic family protein</fullName>
    </submittedName>
</protein>
<dbReference type="PANTHER" id="PTHR13504:SF38">
    <property type="entry name" value="FIDO DOMAIN-CONTAINING PROTEIN"/>
    <property type="match status" value="1"/>
</dbReference>
<dbReference type="OrthoDB" id="9813719at2"/>
<feature type="domain" description="Fido" evidence="3">
    <location>
        <begin position="137"/>
        <end position="286"/>
    </location>
</feature>
<evidence type="ECO:0000256" key="2">
    <source>
        <dbReference type="PIRSR" id="PIRSR640198-2"/>
    </source>
</evidence>
<gene>
    <name evidence="4" type="ORF">BXY45_12386</name>
</gene>
<accession>A0A315ZX99</accession>
<dbReference type="EMBL" id="QGDQ01000023">
    <property type="protein sequence ID" value="PWJ50276.1"/>
    <property type="molecule type" value="Genomic_DNA"/>
</dbReference>
<dbReference type="AlphaFoldDB" id="A0A315ZX99"/>
<dbReference type="GO" id="GO:0005524">
    <property type="term" value="F:ATP binding"/>
    <property type="evidence" value="ECO:0007669"/>
    <property type="project" value="UniProtKB-KW"/>
</dbReference>
<dbReference type="SUPFAM" id="SSF140931">
    <property type="entry name" value="Fic-like"/>
    <property type="match status" value="1"/>
</dbReference>
<dbReference type="InterPro" id="IPR003812">
    <property type="entry name" value="Fido"/>
</dbReference>
<evidence type="ECO:0000259" key="3">
    <source>
        <dbReference type="PROSITE" id="PS51459"/>
    </source>
</evidence>
<evidence type="ECO:0000256" key="1">
    <source>
        <dbReference type="PIRSR" id="PIRSR640198-1"/>
    </source>
</evidence>
<dbReference type="PANTHER" id="PTHR13504">
    <property type="entry name" value="FIDO DOMAIN-CONTAINING PROTEIN DDB_G0283145"/>
    <property type="match status" value="1"/>
</dbReference>
<dbReference type="RefSeq" id="WP_109775665.1">
    <property type="nucleotide sequence ID" value="NZ_QGDQ01000023.1"/>
</dbReference>
<name>A0A315ZX99_9ACTN</name>
<keyword evidence="2" id="KW-0547">Nucleotide-binding</keyword>
<dbReference type="Gene3D" id="1.10.3290.10">
    <property type="entry name" value="Fido-like domain"/>
    <property type="match status" value="1"/>
</dbReference>
<proteinExistence type="predicted"/>
<sequence>MTAAQAARLRVPPHGTEVLPWRRQDGRRSEITEYAASIPPKISELDLDVPAGLLEACRAAQVEIGVLERRWADAVSVLEPFLLRTEAIASSRIEDELTTVDQLARVQHGLSGPRSARTVMGAVVGLRLLVERAARGVELDDLLAAHRLLMANDPHERHDAGRLRTVQNWISGSDRSPLGAVHVPPAPAHVPELMDDLLAFMRRTDLDPVVQAAVAHAHFESIHPFNDGNGRIGRSLVNAVWRYRGVTARIAVPIASAIVADREEYFSLVNLYRTGDAHAFCGYPADATTRSAAEAEVSAQRLLGLPGRWREHVRPRSGSATDELLNLLPGHPVVDATDVARLTGASAARAYVAIERLVEAEVLRPITASKRGAAWAAGDVLDEADLLVDRLRLRRLQERQPPETR</sequence>
<dbReference type="InterPro" id="IPR036597">
    <property type="entry name" value="Fido-like_dom_sf"/>
</dbReference>
<dbReference type="Pfam" id="PF02661">
    <property type="entry name" value="Fic"/>
    <property type="match status" value="1"/>
</dbReference>
<feature type="active site" evidence="1">
    <location>
        <position position="223"/>
    </location>
</feature>
<organism evidence="4 5">
    <name type="scientific">Quadrisphaera granulorum</name>
    <dbReference type="NCBI Taxonomy" id="317664"/>
    <lineage>
        <taxon>Bacteria</taxon>
        <taxon>Bacillati</taxon>
        <taxon>Actinomycetota</taxon>
        <taxon>Actinomycetes</taxon>
        <taxon>Kineosporiales</taxon>
        <taxon>Kineosporiaceae</taxon>
        <taxon>Quadrisphaera</taxon>
    </lineage>
</organism>
<keyword evidence="2" id="KW-0067">ATP-binding</keyword>
<evidence type="ECO:0000313" key="5">
    <source>
        <dbReference type="Proteomes" id="UP000245469"/>
    </source>
</evidence>
<feature type="binding site" evidence="2">
    <location>
        <begin position="227"/>
        <end position="234"/>
    </location>
    <ligand>
        <name>ATP</name>
        <dbReference type="ChEBI" id="CHEBI:30616"/>
    </ligand>
</feature>
<reference evidence="4 5" key="1">
    <citation type="submission" date="2018-03" db="EMBL/GenBank/DDBJ databases">
        <title>Genomic Encyclopedia of Archaeal and Bacterial Type Strains, Phase II (KMG-II): from individual species to whole genera.</title>
        <authorList>
            <person name="Goeker M."/>
        </authorList>
    </citation>
    <scope>NUCLEOTIDE SEQUENCE [LARGE SCALE GENOMIC DNA]</scope>
    <source>
        <strain evidence="4 5">DSM 44889</strain>
    </source>
</reference>
<dbReference type="InterPro" id="IPR040198">
    <property type="entry name" value="Fido_containing"/>
</dbReference>
<dbReference type="Proteomes" id="UP000245469">
    <property type="component" value="Unassembled WGS sequence"/>
</dbReference>
<evidence type="ECO:0000313" key="4">
    <source>
        <dbReference type="EMBL" id="PWJ50276.1"/>
    </source>
</evidence>
<comment type="caution">
    <text evidence="4">The sequence shown here is derived from an EMBL/GenBank/DDBJ whole genome shotgun (WGS) entry which is preliminary data.</text>
</comment>
<dbReference type="PROSITE" id="PS51459">
    <property type="entry name" value="FIDO"/>
    <property type="match status" value="1"/>
</dbReference>
<keyword evidence="5" id="KW-1185">Reference proteome</keyword>